<organism evidence="1 2">
    <name type="scientific">Phascolomyces articulosus</name>
    <dbReference type="NCBI Taxonomy" id="60185"/>
    <lineage>
        <taxon>Eukaryota</taxon>
        <taxon>Fungi</taxon>
        <taxon>Fungi incertae sedis</taxon>
        <taxon>Mucoromycota</taxon>
        <taxon>Mucoromycotina</taxon>
        <taxon>Mucoromycetes</taxon>
        <taxon>Mucorales</taxon>
        <taxon>Lichtheimiaceae</taxon>
        <taxon>Phascolomyces</taxon>
    </lineage>
</organism>
<dbReference type="AlphaFoldDB" id="A0AAD5KXV1"/>
<name>A0AAD5KXV1_9FUNG</name>
<evidence type="ECO:0000313" key="1">
    <source>
        <dbReference type="EMBL" id="KAI9278192.1"/>
    </source>
</evidence>
<sequence>MKKMMMTRSKRAQPKDVIQKKTMILLKRKNERTHIFFYANLIRRHWMDLLKHEILEPFQHYIEKEKKELAMLYQTIERVEKMYSELLKGYKSIVDMEQQFEIKKEHPSQEDQQHLEQEHVLAQRYERSLSYLDQRVQHIMDSSSTAIYI</sequence>
<feature type="non-terminal residue" evidence="1">
    <location>
        <position position="1"/>
    </location>
</feature>
<gene>
    <name evidence="1" type="ORF">BDA99DRAFT_491426</name>
</gene>
<evidence type="ECO:0000313" key="2">
    <source>
        <dbReference type="Proteomes" id="UP001209540"/>
    </source>
</evidence>
<keyword evidence="2" id="KW-1185">Reference proteome</keyword>
<proteinExistence type="predicted"/>
<protein>
    <submittedName>
        <fullName evidence="1">Uncharacterized protein</fullName>
    </submittedName>
</protein>
<dbReference type="Proteomes" id="UP001209540">
    <property type="component" value="Unassembled WGS sequence"/>
</dbReference>
<comment type="caution">
    <text evidence="1">The sequence shown here is derived from an EMBL/GenBank/DDBJ whole genome shotgun (WGS) entry which is preliminary data.</text>
</comment>
<reference evidence="1" key="1">
    <citation type="journal article" date="2022" name="IScience">
        <title>Evolution of zygomycete secretomes and the origins of terrestrial fungal ecologies.</title>
        <authorList>
            <person name="Chang Y."/>
            <person name="Wang Y."/>
            <person name="Mondo S."/>
            <person name="Ahrendt S."/>
            <person name="Andreopoulos W."/>
            <person name="Barry K."/>
            <person name="Beard J."/>
            <person name="Benny G.L."/>
            <person name="Blankenship S."/>
            <person name="Bonito G."/>
            <person name="Cuomo C."/>
            <person name="Desiro A."/>
            <person name="Gervers K.A."/>
            <person name="Hundley H."/>
            <person name="Kuo A."/>
            <person name="LaButti K."/>
            <person name="Lang B.F."/>
            <person name="Lipzen A."/>
            <person name="O'Donnell K."/>
            <person name="Pangilinan J."/>
            <person name="Reynolds N."/>
            <person name="Sandor L."/>
            <person name="Smith M.E."/>
            <person name="Tsang A."/>
            <person name="Grigoriev I.V."/>
            <person name="Stajich J.E."/>
            <person name="Spatafora J.W."/>
        </authorList>
    </citation>
    <scope>NUCLEOTIDE SEQUENCE</scope>
    <source>
        <strain evidence="1">RSA 2281</strain>
    </source>
</reference>
<reference evidence="1" key="2">
    <citation type="submission" date="2023-02" db="EMBL/GenBank/DDBJ databases">
        <authorList>
            <consortium name="DOE Joint Genome Institute"/>
            <person name="Mondo S.J."/>
            <person name="Chang Y."/>
            <person name="Wang Y."/>
            <person name="Ahrendt S."/>
            <person name="Andreopoulos W."/>
            <person name="Barry K."/>
            <person name="Beard J."/>
            <person name="Benny G.L."/>
            <person name="Blankenship S."/>
            <person name="Bonito G."/>
            <person name="Cuomo C."/>
            <person name="Desiro A."/>
            <person name="Gervers K.A."/>
            <person name="Hundley H."/>
            <person name="Kuo A."/>
            <person name="LaButti K."/>
            <person name="Lang B.F."/>
            <person name="Lipzen A."/>
            <person name="O'Donnell K."/>
            <person name="Pangilinan J."/>
            <person name="Reynolds N."/>
            <person name="Sandor L."/>
            <person name="Smith M.W."/>
            <person name="Tsang A."/>
            <person name="Grigoriev I.V."/>
            <person name="Stajich J.E."/>
            <person name="Spatafora J.W."/>
        </authorList>
    </citation>
    <scope>NUCLEOTIDE SEQUENCE</scope>
    <source>
        <strain evidence="1">RSA 2281</strain>
    </source>
</reference>
<accession>A0AAD5KXV1</accession>
<dbReference type="EMBL" id="JAIXMP010000001">
    <property type="protein sequence ID" value="KAI9278192.1"/>
    <property type="molecule type" value="Genomic_DNA"/>
</dbReference>